<dbReference type="GO" id="GO:0005829">
    <property type="term" value="C:cytosol"/>
    <property type="evidence" value="ECO:0007669"/>
    <property type="project" value="TreeGrafter"/>
</dbReference>
<dbReference type="EMBL" id="CP029752">
    <property type="protein sequence ID" value="QFG76935.1"/>
    <property type="molecule type" value="Genomic_DNA"/>
</dbReference>
<gene>
    <name evidence="1" type="ORF">DMB90_19505</name>
</gene>
<proteinExistence type="predicted"/>
<dbReference type="GO" id="GO:0016150">
    <property type="term" value="F:translation release factor activity, codon nonspecific"/>
    <property type="evidence" value="ECO:0007669"/>
    <property type="project" value="TreeGrafter"/>
</dbReference>
<reference evidence="1" key="1">
    <citation type="submission" date="2018-05" db="EMBL/GenBank/DDBJ databases">
        <title>Bacterial isolates from healthy term breastfed infants carrying antibiotic resistance genes.</title>
        <authorList>
            <person name="Casaburi G."/>
        </authorList>
    </citation>
    <scope>NUCLEOTIDE SEQUENCE [LARGE SCALE GENOMIC DNA]</scope>
    <source>
        <strain evidence="1">7084_4</strain>
    </source>
</reference>
<dbReference type="InterPro" id="IPR027417">
    <property type="entry name" value="P-loop_NTPase"/>
</dbReference>
<dbReference type="PANTHER" id="PTHR43556">
    <property type="entry name" value="PEPTIDE CHAIN RELEASE FACTOR RF3"/>
    <property type="match status" value="1"/>
</dbReference>
<dbReference type="GO" id="GO:0003924">
    <property type="term" value="F:GTPase activity"/>
    <property type="evidence" value="ECO:0007669"/>
    <property type="project" value="InterPro"/>
</dbReference>
<dbReference type="PANTHER" id="PTHR43556:SF2">
    <property type="entry name" value="PEPTIDE CHAIN RELEASE FACTOR RF3"/>
    <property type="match status" value="1"/>
</dbReference>
<evidence type="ECO:0000313" key="1">
    <source>
        <dbReference type="EMBL" id="QFG76935.1"/>
    </source>
</evidence>
<accession>A0A5P6AB10</accession>
<name>A0A5P6AB10_RAOPL</name>
<protein>
    <recommendedName>
        <fullName evidence="2">Peptide chain release factor 3</fullName>
    </recommendedName>
</protein>
<sequence>MNNPDLDLAVGEDLAQQLRDELELVQGASNEFDKDLFLAGEITPVFFGTALGNFGVDHMLDGRLSGRRRRCRAKPIPVK</sequence>
<evidence type="ECO:0008006" key="2">
    <source>
        <dbReference type="Google" id="ProtNLM"/>
    </source>
</evidence>
<organism evidence="1">
    <name type="scientific">Raoultella planticola</name>
    <name type="common">Klebsiella planticola</name>
    <dbReference type="NCBI Taxonomy" id="575"/>
    <lineage>
        <taxon>Bacteria</taxon>
        <taxon>Pseudomonadati</taxon>
        <taxon>Pseudomonadota</taxon>
        <taxon>Gammaproteobacteria</taxon>
        <taxon>Enterobacterales</taxon>
        <taxon>Enterobacteriaceae</taxon>
        <taxon>Klebsiella/Raoultella group</taxon>
        <taxon>Raoultella</taxon>
    </lineage>
</organism>
<dbReference type="InterPro" id="IPR004548">
    <property type="entry name" value="PrfC"/>
</dbReference>
<dbReference type="Gene3D" id="3.40.50.300">
    <property type="entry name" value="P-loop containing nucleotide triphosphate hydrolases"/>
    <property type="match status" value="1"/>
</dbReference>
<dbReference type="AlphaFoldDB" id="A0A5P6AB10"/>
<dbReference type="SUPFAM" id="SSF52540">
    <property type="entry name" value="P-loop containing nucleoside triphosphate hydrolases"/>
    <property type="match status" value="1"/>
</dbReference>